<accession>A0A2I1HL10</accession>
<dbReference type="Proteomes" id="UP000234323">
    <property type="component" value="Unassembled WGS sequence"/>
</dbReference>
<keyword evidence="3" id="KW-1185">Reference proteome</keyword>
<proteinExistence type="predicted"/>
<protein>
    <submittedName>
        <fullName evidence="2">Uncharacterized protein</fullName>
    </submittedName>
</protein>
<evidence type="ECO:0000256" key="1">
    <source>
        <dbReference type="SAM" id="Phobius"/>
    </source>
</evidence>
<dbReference type="AlphaFoldDB" id="A0A2I1HL10"/>
<dbReference type="EMBL" id="LLXI01003623">
    <property type="protein sequence ID" value="PKY59557.1"/>
    <property type="molecule type" value="Genomic_DNA"/>
</dbReference>
<keyword evidence="1" id="KW-1133">Transmembrane helix</keyword>
<keyword evidence="1" id="KW-0812">Transmembrane</keyword>
<evidence type="ECO:0000313" key="2">
    <source>
        <dbReference type="EMBL" id="PKY59557.1"/>
    </source>
</evidence>
<keyword evidence="1" id="KW-0472">Membrane</keyword>
<gene>
    <name evidence="2" type="ORF">RhiirA4_482386</name>
</gene>
<name>A0A2I1HL10_9GLOM</name>
<feature type="transmembrane region" description="Helical" evidence="1">
    <location>
        <begin position="6"/>
        <end position="27"/>
    </location>
</feature>
<reference evidence="2 3" key="1">
    <citation type="submission" date="2015-10" db="EMBL/GenBank/DDBJ databases">
        <title>Genome analyses suggest a sexual origin of heterokaryosis in a supposedly ancient asexual fungus.</title>
        <authorList>
            <person name="Ropars J."/>
            <person name="Sedzielewska K."/>
            <person name="Noel J."/>
            <person name="Charron P."/>
            <person name="Farinelli L."/>
            <person name="Marton T."/>
            <person name="Kruger M."/>
            <person name="Pelin A."/>
            <person name="Brachmann A."/>
            <person name="Corradi N."/>
        </authorList>
    </citation>
    <scope>NUCLEOTIDE SEQUENCE [LARGE SCALE GENOMIC DNA]</scope>
    <source>
        <strain evidence="2 3">A4</strain>
    </source>
</reference>
<comment type="caution">
    <text evidence="2">The sequence shown here is derived from an EMBL/GenBank/DDBJ whole genome shotgun (WGS) entry which is preliminary data.</text>
</comment>
<organism evidence="2 3">
    <name type="scientific">Rhizophagus irregularis</name>
    <dbReference type="NCBI Taxonomy" id="588596"/>
    <lineage>
        <taxon>Eukaryota</taxon>
        <taxon>Fungi</taxon>
        <taxon>Fungi incertae sedis</taxon>
        <taxon>Mucoromycota</taxon>
        <taxon>Glomeromycotina</taxon>
        <taxon>Glomeromycetes</taxon>
        <taxon>Glomerales</taxon>
        <taxon>Glomeraceae</taxon>
        <taxon>Rhizophagus</taxon>
    </lineage>
</organism>
<sequence>MKKAIVNIMIVIALQNIGYILVFSLIISIHSIKRQLRITAKEETQGSSIGAGYLKIYTLYIDYQENERIKLYFRK</sequence>
<evidence type="ECO:0000313" key="3">
    <source>
        <dbReference type="Proteomes" id="UP000234323"/>
    </source>
</evidence>